<feature type="domain" description="PIR2-like helical" evidence="3">
    <location>
        <begin position="58"/>
        <end position="170"/>
    </location>
</feature>
<reference evidence="4" key="2">
    <citation type="submission" date="2018-04" db="EMBL/GenBank/DDBJ databases">
        <title>OnivRS2 (Oryza nivara Reference Sequence Version 2).</title>
        <authorList>
            <person name="Zhang J."/>
            <person name="Kudrna D."/>
            <person name="Lee S."/>
            <person name="Talag J."/>
            <person name="Rajasekar S."/>
            <person name="Welchert J."/>
            <person name="Hsing Y.-I."/>
            <person name="Wing R.A."/>
        </authorList>
    </citation>
    <scope>NUCLEOTIDE SEQUENCE [LARGE SCALE GENOMIC DNA]</scope>
    <source>
        <strain evidence="4">SL10</strain>
    </source>
</reference>
<feature type="region of interest" description="Disordered" evidence="1">
    <location>
        <begin position="98"/>
        <end position="128"/>
    </location>
</feature>
<dbReference type="PANTHER" id="PTHR33120:SF57">
    <property type="entry name" value="PIR2-LIKE HELICAL DOMAIN-CONTAINING PROTEIN"/>
    <property type="match status" value="1"/>
</dbReference>
<feature type="domain" description="DUF3615" evidence="2">
    <location>
        <begin position="433"/>
        <end position="537"/>
    </location>
</feature>
<dbReference type="Pfam" id="PF12274">
    <property type="entry name" value="DUF3615"/>
    <property type="match status" value="1"/>
</dbReference>
<proteinExistence type="predicted"/>
<dbReference type="Gramene" id="ONIVA07G05260.1">
    <property type="protein sequence ID" value="ONIVA07G05260.1"/>
    <property type="gene ID" value="ONIVA07G05260"/>
</dbReference>
<feature type="domain" description="PIR2-like helical" evidence="3">
    <location>
        <begin position="327"/>
        <end position="366"/>
    </location>
</feature>
<protein>
    <submittedName>
        <fullName evidence="4">Uncharacterized protein</fullName>
    </submittedName>
</protein>
<dbReference type="HOGENOM" id="CLU_011465_1_0_1"/>
<name>A0A0E0HXW7_ORYNI</name>
<dbReference type="Pfam" id="PF20235">
    <property type="entry name" value="PIR2-like_helical"/>
    <property type="match status" value="2"/>
</dbReference>
<dbReference type="AlphaFoldDB" id="A0A0E0HXW7"/>
<evidence type="ECO:0000313" key="5">
    <source>
        <dbReference type="Proteomes" id="UP000006591"/>
    </source>
</evidence>
<keyword evidence="5" id="KW-1185">Reference proteome</keyword>
<dbReference type="Proteomes" id="UP000006591">
    <property type="component" value="Chromosome 7"/>
</dbReference>
<evidence type="ECO:0000256" key="1">
    <source>
        <dbReference type="SAM" id="MobiDB-lite"/>
    </source>
</evidence>
<reference evidence="4" key="1">
    <citation type="submission" date="2015-04" db="UniProtKB">
        <authorList>
            <consortium name="EnsemblPlants"/>
        </authorList>
    </citation>
    <scope>IDENTIFICATION</scope>
    <source>
        <strain evidence="4">SL10</strain>
    </source>
</reference>
<dbReference type="EnsemblPlants" id="ONIVA07G05260.1">
    <property type="protein sequence ID" value="ONIVA07G05260.1"/>
    <property type="gene ID" value="ONIVA07G05260"/>
</dbReference>
<evidence type="ECO:0000313" key="4">
    <source>
        <dbReference type="EnsemblPlants" id="ONIVA07G05260.1"/>
    </source>
</evidence>
<accession>A0A0E0HXW7</accession>
<dbReference type="InterPro" id="IPR022059">
    <property type="entry name" value="DUF3615"/>
</dbReference>
<dbReference type="PANTHER" id="PTHR33120">
    <property type="entry name" value="EXPRESSED PROTEIN-RELATED"/>
    <property type="match status" value="1"/>
</dbReference>
<dbReference type="OMA" id="YDPPTIF"/>
<evidence type="ECO:0000259" key="2">
    <source>
        <dbReference type="Pfam" id="PF12274"/>
    </source>
</evidence>
<dbReference type="InterPro" id="IPR046527">
    <property type="entry name" value="PIR2-like_helical"/>
</dbReference>
<dbReference type="eggNOG" id="ENOG502R1VX">
    <property type="taxonomic scope" value="Eukaryota"/>
</dbReference>
<sequence length="602" mass="66267">MSPVGSAPGSSSSSNLMSTFSPREVEDQFHIYRLKDEIAAVVATIDKIYSHLQLDKGSLEKNGFCFGLLDPVTNILINSAISEMSPATAAQAVVGGGEKAKDLNNNAAPRVEAGGGSRKRRRRGDNAADLSQRSLDGLTAFLTCLFPYLPDAEARLYLDAADADPVVASLLIIRRRGIREFDLSSQPTEAAVEVALRCAAVAAKHPDPRSLVLGWKLLSPVVEALFGSAPSSPRETTMHGDVARRVLRRLHKDNAAADRVVRLEGPWELAKRRLTRARLQQSMDSTCRRWAGCQPRSCAIRFTAACSWVATATVHWTLSPTSLSIPSARSLYGLVSFLCTRYRGLTPDLAMQRLLVTGVNLKAADPNLSPTPSATSRKKRLDFSDCAQVCVPGSQSASDGPLSPQKLSLLRTILQRCPSSTGKLHQQQDVACRKEDHPFELHFICGVNELVSGPVRSLGEKVGDYNPWTRDKYYHTHINFLAVCKARLYDPPTLFFAECGKDGADTCWCVPVIPQKPEAGQVRCIYCEYQGNRILHPAMESFHGRDEFEKLFYGSNGSYTNDKLITNSDLEVDWVHGVQDGAMYRDCCPDSDDDEDDWIDIF</sequence>
<evidence type="ECO:0000259" key="3">
    <source>
        <dbReference type="Pfam" id="PF20235"/>
    </source>
</evidence>
<organism evidence="4">
    <name type="scientific">Oryza nivara</name>
    <name type="common">Indian wild rice</name>
    <name type="synonym">Oryza sativa f. spontanea</name>
    <dbReference type="NCBI Taxonomy" id="4536"/>
    <lineage>
        <taxon>Eukaryota</taxon>
        <taxon>Viridiplantae</taxon>
        <taxon>Streptophyta</taxon>
        <taxon>Embryophyta</taxon>
        <taxon>Tracheophyta</taxon>
        <taxon>Spermatophyta</taxon>
        <taxon>Magnoliopsida</taxon>
        <taxon>Liliopsida</taxon>
        <taxon>Poales</taxon>
        <taxon>Poaceae</taxon>
        <taxon>BOP clade</taxon>
        <taxon>Oryzoideae</taxon>
        <taxon>Oryzeae</taxon>
        <taxon>Oryzinae</taxon>
        <taxon>Oryza</taxon>
    </lineage>
</organism>